<comment type="caution">
    <text evidence="1">The sequence shown here is derived from an EMBL/GenBank/DDBJ whole genome shotgun (WGS) entry which is preliminary data.</text>
</comment>
<dbReference type="AlphaFoldDB" id="A0AAW2MBD4"/>
<reference evidence="1" key="1">
    <citation type="submission" date="2020-06" db="EMBL/GenBank/DDBJ databases">
        <authorList>
            <person name="Li T."/>
            <person name="Hu X."/>
            <person name="Zhang T."/>
            <person name="Song X."/>
            <person name="Zhang H."/>
            <person name="Dai N."/>
            <person name="Sheng W."/>
            <person name="Hou X."/>
            <person name="Wei L."/>
        </authorList>
    </citation>
    <scope>NUCLEOTIDE SEQUENCE</scope>
    <source>
        <strain evidence="1">KEN8</strain>
        <tissue evidence="1">Leaf</tissue>
    </source>
</reference>
<evidence type="ECO:0000313" key="1">
    <source>
        <dbReference type="EMBL" id="KAL0328819.1"/>
    </source>
</evidence>
<protein>
    <submittedName>
        <fullName evidence="1">Uncharacterized protein</fullName>
    </submittedName>
</protein>
<name>A0AAW2MBD4_9LAMI</name>
<dbReference type="EMBL" id="JACGWM010000014">
    <property type="protein sequence ID" value="KAL0328819.1"/>
    <property type="molecule type" value="Genomic_DNA"/>
</dbReference>
<reference evidence="1" key="2">
    <citation type="journal article" date="2024" name="Plant">
        <title>Genomic evolution and insights into agronomic trait innovations of Sesamum species.</title>
        <authorList>
            <person name="Miao H."/>
            <person name="Wang L."/>
            <person name="Qu L."/>
            <person name="Liu H."/>
            <person name="Sun Y."/>
            <person name="Le M."/>
            <person name="Wang Q."/>
            <person name="Wei S."/>
            <person name="Zheng Y."/>
            <person name="Lin W."/>
            <person name="Duan Y."/>
            <person name="Cao H."/>
            <person name="Xiong S."/>
            <person name="Wang X."/>
            <person name="Wei L."/>
            <person name="Li C."/>
            <person name="Ma Q."/>
            <person name="Ju M."/>
            <person name="Zhao R."/>
            <person name="Li G."/>
            <person name="Mu C."/>
            <person name="Tian Q."/>
            <person name="Mei H."/>
            <person name="Zhang T."/>
            <person name="Gao T."/>
            <person name="Zhang H."/>
        </authorList>
    </citation>
    <scope>NUCLEOTIDE SEQUENCE</scope>
    <source>
        <strain evidence="1">KEN8</strain>
    </source>
</reference>
<organism evidence="1">
    <name type="scientific">Sesamum calycinum</name>
    <dbReference type="NCBI Taxonomy" id="2727403"/>
    <lineage>
        <taxon>Eukaryota</taxon>
        <taxon>Viridiplantae</taxon>
        <taxon>Streptophyta</taxon>
        <taxon>Embryophyta</taxon>
        <taxon>Tracheophyta</taxon>
        <taxon>Spermatophyta</taxon>
        <taxon>Magnoliopsida</taxon>
        <taxon>eudicotyledons</taxon>
        <taxon>Gunneridae</taxon>
        <taxon>Pentapetalae</taxon>
        <taxon>asterids</taxon>
        <taxon>lamiids</taxon>
        <taxon>Lamiales</taxon>
        <taxon>Pedaliaceae</taxon>
        <taxon>Sesamum</taxon>
    </lineage>
</organism>
<proteinExistence type="predicted"/>
<accession>A0AAW2MBD4</accession>
<gene>
    <name evidence="1" type="ORF">Scaly_2314500</name>
</gene>
<sequence length="106" mass="11700">MAAETLSSMLIVAKNRKKFVQNDQNVQVLLQMLDPGEVNSGNKKLLLSILMSLTSSNSARKKILSSGYLKSIEKLAEAEVSDAKKIVRKLSSNRFGSMLSGLFWHS</sequence>
<dbReference type="PANTHER" id="PTHR46043:SF5">
    <property type="entry name" value="ARM REPEAT SUPERFAMILY PROTEIN"/>
    <property type="match status" value="1"/>
</dbReference>
<dbReference type="PANTHER" id="PTHR46043">
    <property type="entry name" value="ARM REPEAT SUPERFAMILY PROTEIN"/>
    <property type="match status" value="1"/>
</dbReference>